<gene>
    <name evidence="2" type="ORF">EDC18_101524</name>
</gene>
<feature type="transmembrane region" description="Helical" evidence="1">
    <location>
        <begin position="112"/>
        <end position="134"/>
    </location>
</feature>
<organism evidence="2 3">
    <name type="scientific">Natranaerovirga pectinivora</name>
    <dbReference type="NCBI Taxonomy" id="682400"/>
    <lineage>
        <taxon>Bacteria</taxon>
        <taxon>Bacillati</taxon>
        <taxon>Bacillota</taxon>
        <taxon>Clostridia</taxon>
        <taxon>Lachnospirales</taxon>
        <taxon>Natranaerovirgaceae</taxon>
        <taxon>Natranaerovirga</taxon>
    </lineage>
</organism>
<feature type="transmembrane region" description="Helical" evidence="1">
    <location>
        <begin position="62"/>
        <end position="82"/>
    </location>
</feature>
<sequence length="146" mass="17240">MIKKICFVSNLCLLLWFFLDMVGVSFNGYILVTRAYKDDGIFFVLYLILLIWFVYKEKSGKYLLTGWLFIWFLAQVLSHWYFTIFGPSQGKMNFFADTIKLISSPSIYIPDLYHIVLHILILIALICMIIYCIISRKTKEVNRIKI</sequence>
<dbReference type="OrthoDB" id="3078706at2"/>
<name>A0A4R3MV87_9FIRM</name>
<dbReference type="Proteomes" id="UP000294902">
    <property type="component" value="Unassembled WGS sequence"/>
</dbReference>
<feature type="transmembrane region" description="Helical" evidence="1">
    <location>
        <begin position="40"/>
        <end position="55"/>
    </location>
</feature>
<dbReference type="EMBL" id="SMAL01000001">
    <property type="protein sequence ID" value="TCT17226.1"/>
    <property type="molecule type" value="Genomic_DNA"/>
</dbReference>
<evidence type="ECO:0000256" key="1">
    <source>
        <dbReference type="SAM" id="Phobius"/>
    </source>
</evidence>
<keyword evidence="3" id="KW-1185">Reference proteome</keyword>
<comment type="caution">
    <text evidence="2">The sequence shown here is derived from an EMBL/GenBank/DDBJ whole genome shotgun (WGS) entry which is preliminary data.</text>
</comment>
<proteinExistence type="predicted"/>
<keyword evidence="1" id="KW-0812">Transmembrane</keyword>
<protein>
    <submittedName>
        <fullName evidence="2">Uncharacterized protein</fullName>
    </submittedName>
</protein>
<feature type="transmembrane region" description="Helical" evidence="1">
    <location>
        <begin position="7"/>
        <end position="28"/>
    </location>
</feature>
<keyword evidence="1" id="KW-0472">Membrane</keyword>
<evidence type="ECO:0000313" key="2">
    <source>
        <dbReference type="EMBL" id="TCT17226.1"/>
    </source>
</evidence>
<accession>A0A4R3MV87</accession>
<dbReference type="AlphaFoldDB" id="A0A4R3MV87"/>
<keyword evidence="1" id="KW-1133">Transmembrane helix</keyword>
<reference evidence="2 3" key="1">
    <citation type="submission" date="2019-03" db="EMBL/GenBank/DDBJ databases">
        <title>Genomic Encyclopedia of Type Strains, Phase IV (KMG-IV): sequencing the most valuable type-strain genomes for metagenomic binning, comparative biology and taxonomic classification.</title>
        <authorList>
            <person name="Goeker M."/>
        </authorList>
    </citation>
    <scope>NUCLEOTIDE SEQUENCE [LARGE SCALE GENOMIC DNA]</scope>
    <source>
        <strain evidence="2 3">DSM 24629</strain>
    </source>
</reference>
<evidence type="ECO:0000313" key="3">
    <source>
        <dbReference type="Proteomes" id="UP000294902"/>
    </source>
</evidence>